<evidence type="ECO:0000313" key="1">
    <source>
        <dbReference type="EMBL" id="ABI68862.1"/>
    </source>
</evidence>
<evidence type="ECO:0000313" key="2">
    <source>
        <dbReference type="Proteomes" id="UP000001968"/>
    </source>
</evidence>
<dbReference type="Proteomes" id="UP000001968">
    <property type="component" value="Chromosome"/>
</dbReference>
<gene>
    <name evidence="1" type="ordered locus">Swol_1559</name>
</gene>
<dbReference type="HOGENOM" id="CLU_831348_0_0_9"/>
<dbReference type="STRING" id="335541.Swol_1559"/>
<protein>
    <submittedName>
        <fullName evidence="1">Uncharacterized protein</fullName>
    </submittedName>
</protein>
<dbReference type="KEGG" id="swo:Swol_1559"/>
<reference evidence="2" key="1">
    <citation type="journal article" date="2010" name="Environ. Microbiol.">
        <title>The genome of Syntrophomonas wolfei: new insights into syntrophic metabolism and biohydrogen production.</title>
        <authorList>
            <person name="Sieber J.R."/>
            <person name="Sims D.R."/>
            <person name="Han C."/>
            <person name="Kim E."/>
            <person name="Lykidis A."/>
            <person name="Lapidus A.L."/>
            <person name="McDonnald E."/>
            <person name="Rohlin L."/>
            <person name="Culley D.E."/>
            <person name="Gunsalus R."/>
            <person name="McInerney M.J."/>
        </authorList>
    </citation>
    <scope>NUCLEOTIDE SEQUENCE [LARGE SCALE GENOMIC DNA]</scope>
    <source>
        <strain evidence="2">DSM 2245B / Goettingen</strain>
    </source>
</reference>
<name>Q0AWP2_SYNWW</name>
<organism evidence="1 2">
    <name type="scientific">Syntrophomonas wolfei subsp. wolfei (strain DSM 2245B / Goettingen)</name>
    <dbReference type="NCBI Taxonomy" id="335541"/>
    <lineage>
        <taxon>Bacteria</taxon>
        <taxon>Bacillati</taxon>
        <taxon>Bacillota</taxon>
        <taxon>Clostridia</taxon>
        <taxon>Eubacteriales</taxon>
        <taxon>Syntrophomonadaceae</taxon>
        <taxon>Syntrophomonas</taxon>
    </lineage>
</organism>
<dbReference type="OrthoDB" id="2079128at2"/>
<proteinExistence type="predicted"/>
<dbReference type="eggNOG" id="ENOG50325W1">
    <property type="taxonomic scope" value="Bacteria"/>
</dbReference>
<keyword evidence="2" id="KW-1185">Reference proteome</keyword>
<dbReference type="AlphaFoldDB" id="Q0AWP2"/>
<dbReference type="RefSeq" id="WP_011640961.1">
    <property type="nucleotide sequence ID" value="NC_008346.1"/>
</dbReference>
<dbReference type="EMBL" id="CP000448">
    <property type="protein sequence ID" value="ABI68862.1"/>
    <property type="molecule type" value="Genomic_DNA"/>
</dbReference>
<accession>Q0AWP2</accession>
<sequence>MWIKRISLCIILLAFYTAIMMNNPSECLKSLGYNRVLDLYGRWVSSSCQLDFLYNPGLRQTTIPLRTSRVAAVIPDDTNQGIKNEMERLLAEKYQVIIECSAIDTWHSSKDGQEYLPRIAAQAYRVVVFDGGHHLPTLGMAPDIILVPELAGFAVHTYMLDGMKVETIRDLAEEVGCPAVIVRIPRLALVKNHYSLSIITRRIMAASYYRDRESNTGKIMLQSRMSKYNGIIFAYVNYEYAQNPELFCQRLRVLGVGDARKIYLAFDYGCISPEEAGEFMKKVSQSSGLPAQIVNEAVKVSSVFWGGK</sequence>